<proteinExistence type="inferred from homology"/>
<reference evidence="3 4" key="1">
    <citation type="submission" date="2020-01" db="EMBL/GenBank/DDBJ databases">
        <authorList>
            <person name="Deng T."/>
        </authorList>
    </citation>
    <scope>NUCLEOTIDE SEQUENCE [LARGE SCALE GENOMIC DNA]</scope>
    <source>
        <strain evidence="3 4">5221</strain>
    </source>
</reference>
<evidence type="ECO:0000256" key="1">
    <source>
        <dbReference type="ARBA" id="ARBA00010013"/>
    </source>
</evidence>
<dbReference type="Proteomes" id="UP000469215">
    <property type="component" value="Unassembled WGS sequence"/>
</dbReference>
<evidence type="ECO:0000313" key="4">
    <source>
        <dbReference type="Proteomes" id="UP000469215"/>
    </source>
</evidence>
<dbReference type="RefSeq" id="WP_160952109.1">
    <property type="nucleotide sequence ID" value="NZ_WWEQ01000003.1"/>
</dbReference>
<protein>
    <recommendedName>
        <fullName evidence="5">Fe2+ transport protein</fullName>
    </recommendedName>
</protein>
<accession>A0A6N9H4G7</accession>
<organism evidence="3 4">
    <name type="scientific">Brevibacterium rongguiense</name>
    <dbReference type="NCBI Taxonomy" id="2695267"/>
    <lineage>
        <taxon>Bacteria</taxon>
        <taxon>Bacillati</taxon>
        <taxon>Actinomycetota</taxon>
        <taxon>Actinomycetes</taxon>
        <taxon>Micrococcales</taxon>
        <taxon>Brevibacteriaceae</taxon>
        <taxon>Brevibacterium</taxon>
    </lineage>
</organism>
<evidence type="ECO:0000313" key="3">
    <source>
        <dbReference type="EMBL" id="MYM18656.1"/>
    </source>
</evidence>
<comment type="caution">
    <text evidence="3">The sequence shown here is derived from an EMBL/GenBank/DDBJ whole genome shotgun (WGS) entry which is preliminary data.</text>
</comment>
<dbReference type="InterPro" id="IPR038482">
    <property type="entry name" value="Tp34-type_sf"/>
</dbReference>
<dbReference type="InterPro" id="IPR018470">
    <property type="entry name" value="Metal-bd_Tp34-typ"/>
</dbReference>
<dbReference type="Pfam" id="PF10634">
    <property type="entry name" value="Iron_transport"/>
    <property type="match status" value="1"/>
</dbReference>
<dbReference type="EMBL" id="WWEQ01000003">
    <property type="protein sequence ID" value="MYM18656.1"/>
    <property type="molecule type" value="Genomic_DNA"/>
</dbReference>
<evidence type="ECO:0008006" key="5">
    <source>
        <dbReference type="Google" id="ProtNLM"/>
    </source>
</evidence>
<dbReference type="Gene3D" id="2.60.40.2480">
    <property type="entry name" value="Periplasmic metal-binding protein Tp34-type"/>
    <property type="match status" value="1"/>
</dbReference>
<evidence type="ECO:0000256" key="2">
    <source>
        <dbReference type="ARBA" id="ARBA00022729"/>
    </source>
</evidence>
<sequence>MDVAVGPIARMFDAEDWQQPANAGGGAVFAGRADEVVENIAAEPGPADPPADLFNLDAHIYDVDTGYPVPYLDVAVDVIRLDGDDDDRPEFTGLGLVPVARPRKGTAGLHYGNNVALDPEGSYRVWVHIGASALTGTDEPSSLDFTLDLGAADE</sequence>
<dbReference type="AlphaFoldDB" id="A0A6N9H4G7"/>
<keyword evidence="4" id="KW-1185">Reference proteome</keyword>
<gene>
    <name evidence="3" type="ORF">GSY69_01340</name>
</gene>
<name>A0A6N9H4G7_9MICO</name>
<comment type="similarity">
    <text evidence="1">Belongs to the UPF0423 family.</text>
</comment>
<keyword evidence="2" id="KW-0732">Signal</keyword>